<dbReference type="InterPro" id="IPR000157">
    <property type="entry name" value="TIR_dom"/>
</dbReference>
<dbReference type="InterPro" id="IPR002182">
    <property type="entry name" value="NB-ARC"/>
</dbReference>
<organism evidence="5 6">
    <name type="scientific">Stylosanthes scabra</name>
    <dbReference type="NCBI Taxonomy" id="79078"/>
    <lineage>
        <taxon>Eukaryota</taxon>
        <taxon>Viridiplantae</taxon>
        <taxon>Streptophyta</taxon>
        <taxon>Embryophyta</taxon>
        <taxon>Tracheophyta</taxon>
        <taxon>Spermatophyta</taxon>
        <taxon>Magnoliopsida</taxon>
        <taxon>eudicotyledons</taxon>
        <taxon>Gunneridae</taxon>
        <taxon>Pentapetalae</taxon>
        <taxon>rosids</taxon>
        <taxon>fabids</taxon>
        <taxon>Fabales</taxon>
        <taxon>Fabaceae</taxon>
        <taxon>Papilionoideae</taxon>
        <taxon>50 kb inversion clade</taxon>
        <taxon>dalbergioids sensu lato</taxon>
        <taxon>Dalbergieae</taxon>
        <taxon>Pterocarpus clade</taxon>
        <taxon>Stylosanthes</taxon>
    </lineage>
</organism>
<proteinExistence type="predicted"/>
<dbReference type="EMBL" id="JASCZI010121106">
    <property type="protein sequence ID" value="MED6159787.1"/>
    <property type="molecule type" value="Genomic_DNA"/>
</dbReference>
<dbReference type="InterPro" id="IPR042197">
    <property type="entry name" value="Apaf_helical"/>
</dbReference>
<dbReference type="PRINTS" id="PR00364">
    <property type="entry name" value="DISEASERSIST"/>
</dbReference>
<dbReference type="Gene3D" id="3.40.50.10140">
    <property type="entry name" value="Toll/interleukin-1 receptor homology (TIR) domain"/>
    <property type="match status" value="1"/>
</dbReference>
<dbReference type="Pfam" id="PF01582">
    <property type="entry name" value="TIR"/>
    <property type="match status" value="1"/>
</dbReference>
<sequence length="556" mass="64240">MALLPSCSSFSANTTHHHQYDVFISFRGEDTRNGFTSHLHSTLRKNHIETFIDYRIQKGGAIWDKLVEAIRDTKLFLVIFSENYASSKWCLRELVEIMECKKKEQHVIVIPVFYRIEPTHVRNQTGTYHASFAKHEGSSVDRCHVQQWRTALTQAANLSGFHCDHHRQEAQLIDDIVESIFAYLDKNPYRDELKSLFISNRNYTSVKSLLKPNKLDKVIVIGIWGMGGIGKTTIATTLFHEFITSEYQGCFLSLSKELEGQGLNSICTKLFSQLLNKDHICIDNIRVIHSSIIRKLKHMRIFIVLDDVTNSQIATELIQLLRNCLSPGSRIILTTRDRKVLTSGGVEEIYEVKEMNFEDSLKIFSHNAFNDSHPKEGYYELSARVVAEYAKGVPLALKILGSFLRSKGEREWDSALRKLQKYPNADVQQVLRLSYDALDDDEKNILLDVACFFHGYKVERVVRILNSCGFFADIGIRSLLDKALISIYPNNDDEYIRMHGLIQEMCWQIIHEESSKNCGQQKRLWDTEEVCNILQDERVRKLCFNSLVWKMFDSHR</sequence>
<dbReference type="Pfam" id="PF00931">
    <property type="entry name" value="NB-ARC"/>
    <property type="match status" value="1"/>
</dbReference>
<accession>A0ABU6UET5</accession>
<keyword evidence="2" id="KW-0677">Repeat</keyword>
<dbReference type="Proteomes" id="UP001341840">
    <property type="component" value="Unassembled WGS sequence"/>
</dbReference>
<keyword evidence="6" id="KW-1185">Reference proteome</keyword>
<dbReference type="SUPFAM" id="SSF46785">
    <property type="entry name" value="Winged helix' DNA-binding domain"/>
    <property type="match status" value="1"/>
</dbReference>
<dbReference type="InterPro" id="IPR044974">
    <property type="entry name" value="Disease_R_plants"/>
</dbReference>
<dbReference type="SUPFAM" id="SSF52540">
    <property type="entry name" value="P-loop containing nucleoside triphosphate hydrolases"/>
    <property type="match status" value="1"/>
</dbReference>
<dbReference type="PROSITE" id="PS50104">
    <property type="entry name" value="TIR"/>
    <property type="match status" value="1"/>
</dbReference>
<dbReference type="Gene3D" id="1.10.8.430">
    <property type="entry name" value="Helical domain of apoptotic protease-activating factors"/>
    <property type="match status" value="1"/>
</dbReference>
<dbReference type="InterPro" id="IPR058192">
    <property type="entry name" value="WHD_ROQ1-like"/>
</dbReference>
<dbReference type="InterPro" id="IPR036390">
    <property type="entry name" value="WH_DNA-bd_sf"/>
</dbReference>
<evidence type="ECO:0000313" key="6">
    <source>
        <dbReference type="Proteomes" id="UP001341840"/>
    </source>
</evidence>
<gene>
    <name evidence="5" type="ORF">PIB30_045463</name>
</gene>
<protein>
    <recommendedName>
        <fullName evidence="4">TIR domain-containing protein</fullName>
    </recommendedName>
</protein>
<evidence type="ECO:0000256" key="1">
    <source>
        <dbReference type="ARBA" id="ARBA00022614"/>
    </source>
</evidence>
<reference evidence="5 6" key="1">
    <citation type="journal article" date="2023" name="Plants (Basel)">
        <title>Bridging the Gap: Combining Genomics and Transcriptomics Approaches to Understand Stylosanthes scabra, an Orphan Legume from the Brazilian Caatinga.</title>
        <authorList>
            <person name="Ferreira-Neto J.R.C."/>
            <person name="da Silva M.D."/>
            <person name="Binneck E."/>
            <person name="de Melo N.F."/>
            <person name="da Silva R.H."/>
            <person name="de Melo A.L.T.M."/>
            <person name="Pandolfi V."/>
            <person name="Bustamante F.O."/>
            <person name="Brasileiro-Vidal A.C."/>
            <person name="Benko-Iseppon A.M."/>
        </authorList>
    </citation>
    <scope>NUCLEOTIDE SEQUENCE [LARGE SCALE GENOMIC DNA]</scope>
    <source>
        <tissue evidence="5">Leaves</tissue>
    </source>
</reference>
<evidence type="ECO:0000256" key="2">
    <source>
        <dbReference type="ARBA" id="ARBA00022737"/>
    </source>
</evidence>
<name>A0ABU6UET5_9FABA</name>
<evidence type="ECO:0000313" key="5">
    <source>
        <dbReference type="EMBL" id="MED6159787.1"/>
    </source>
</evidence>
<keyword evidence="3" id="KW-0611">Plant defense</keyword>
<keyword evidence="1" id="KW-0433">Leucine-rich repeat</keyword>
<feature type="domain" description="TIR" evidence="4">
    <location>
        <begin position="18"/>
        <end position="184"/>
    </location>
</feature>
<dbReference type="PANTHER" id="PTHR11017">
    <property type="entry name" value="LEUCINE-RICH REPEAT-CONTAINING PROTEIN"/>
    <property type="match status" value="1"/>
</dbReference>
<dbReference type="SUPFAM" id="SSF52200">
    <property type="entry name" value="Toll/Interleukin receptor TIR domain"/>
    <property type="match status" value="1"/>
</dbReference>
<dbReference type="Pfam" id="PF23282">
    <property type="entry name" value="WHD_ROQ1"/>
    <property type="match status" value="1"/>
</dbReference>
<dbReference type="InterPro" id="IPR035897">
    <property type="entry name" value="Toll_tir_struct_dom_sf"/>
</dbReference>
<comment type="caution">
    <text evidence="5">The sequence shown here is derived from an EMBL/GenBank/DDBJ whole genome shotgun (WGS) entry which is preliminary data.</text>
</comment>
<dbReference type="SMART" id="SM00255">
    <property type="entry name" value="TIR"/>
    <property type="match status" value="1"/>
</dbReference>
<dbReference type="InterPro" id="IPR027417">
    <property type="entry name" value="P-loop_NTPase"/>
</dbReference>
<evidence type="ECO:0000256" key="3">
    <source>
        <dbReference type="ARBA" id="ARBA00022821"/>
    </source>
</evidence>
<dbReference type="Gene3D" id="3.40.50.300">
    <property type="entry name" value="P-loop containing nucleotide triphosphate hydrolases"/>
    <property type="match status" value="1"/>
</dbReference>
<evidence type="ECO:0000259" key="4">
    <source>
        <dbReference type="PROSITE" id="PS50104"/>
    </source>
</evidence>
<dbReference type="PANTHER" id="PTHR11017:SF512">
    <property type="entry name" value="ADP-RIBOSYL CYCLASE_CYCLIC ADP-RIBOSE HYDROLASE"/>
    <property type="match status" value="1"/>
</dbReference>